<comment type="similarity">
    <text evidence="4">Belongs to the TRAFAC class translation factor GTPase superfamily. Classic translation factor GTPase family. BipA subfamily.</text>
</comment>
<accession>A0A5Q2MVT0</accession>
<dbReference type="PRINTS" id="PR00315">
    <property type="entry name" value="ELONGATNFCT"/>
</dbReference>
<dbReference type="FunFam" id="2.40.30.10:FF:000016">
    <property type="entry name" value="GTP-binding protein TypA"/>
    <property type="match status" value="1"/>
</dbReference>
<dbReference type="Gene3D" id="3.30.70.870">
    <property type="entry name" value="Elongation Factor G (Translational Gtpase), domain 3"/>
    <property type="match status" value="1"/>
</dbReference>
<dbReference type="FunFam" id="3.40.50.300:FF:000055">
    <property type="entry name" value="GTP-binding protein TypA"/>
    <property type="match status" value="1"/>
</dbReference>
<name>A0A5Q2MVT0_9FIRM</name>
<keyword evidence="4" id="KW-0378">Hydrolase</keyword>
<dbReference type="EC" id="3.6.5.-" evidence="4"/>
<dbReference type="GO" id="GO:0009409">
    <property type="term" value="P:response to cold"/>
    <property type="evidence" value="ECO:0007669"/>
    <property type="project" value="UniProtKB-ARBA"/>
</dbReference>
<dbReference type="PANTHER" id="PTHR42908:SF8">
    <property type="entry name" value="TR-TYPE G DOMAIN-CONTAINING PROTEIN"/>
    <property type="match status" value="1"/>
</dbReference>
<dbReference type="GO" id="GO:1990904">
    <property type="term" value="C:ribonucleoprotein complex"/>
    <property type="evidence" value="ECO:0007669"/>
    <property type="project" value="TreeGrafter"/>
</dbReference>
<dbReference type="Gene3D" id="2.40.50.250">
    <property type="entry name" value="bipa protein"/>
    <property type="match status" value="1"/>
</dbReference>
<dbReference type="NCBIfam" id="TIGR01394">
    <property type="entry name" value="TypA_BipA"/>
    <property type="match status" value="1"/>
</dbReference>
<evidence type="ECO:0000313" key="7">
    <source>
        <dbReference type="Proteomes" id="UP000366051"/>
    </source>
</evidence>
<evidence type="ECO:0000256" key="4">
    <source>
        <dbReference type="HAMAP-Rule" id="MF_00849"/>
    </source>
</evidence>
<dbReference type="InterPro" id="IPR042116">
    <property type="entry name" value="TypA/BipA_C"/>
</dbReference>
<keyword evidence="4" id="KW-0820">tRNA-binding</keyword>
<dbReference type="InterPro" id="IPR047042">
    <property type="entry name" value="BipA_II"/>
</dbReference>
<dbReference type="FunFam" id="2.40.50.250:FF:000001">
    <property type="entry name" value="GTP-binding protein TypA"/>
    <property type="match status" value="1"/>
</dbReference>
<dbReference type="SUPFAM" id="SSF50447">
    <property type="entry name" value="Translation proteins"/>
    <property type="match status" value="1"/>
</dbReference>
<feature type="binding site" evidence="4">
    <location>
        <begin position="16"/>
        <end position="21"/>
    </location>
    <ligand>
        <name>GTP</name>
        <dbReference type="ChEBI" id="CHEBI:37565"/>
    </ligand>
</feature>
<dbReference type="FunFam" id="3.30.70.870:FF:000003">
    <property type="entry name" value="GTP-binding protein TypA"/>
    <property type="match status" value="1"/>
</dbReference>
<keyword evidence="1 4" id="KW-0547">Nucleotide-binding</keyword>
<dbReference type="GO" id="GO:0019843">
    <property type="term" value="F:rRNA binding"/>
    <property type="evidence" value="ECO:0007669"/>
    <property type="project" value="UniProtKB-KW"/>
</dbReference>
<dbReference type="InterPro" id="IPR009000">
    <property type="entry name" value="Transl_B-barrel_sf"/>
</dbReference>
<sequence length="654" mass="72824">MKRTDLRNIAIIAHVDHGKTTLVDGLLKQSGIFRENEEVQNCVMDSNDLERERGITILAKNTAVSYNGIKINIVDTPGHADFSGEVERILSMVDGAILLVDSAEGVMAQTKYVLRKALEKGLRPIVVINKMDRQDARPAEVLDEILELFIDLGADDEQLEFPVLYAVGRDGWCSLESHEKGVDLQPLFQKIIEHVPAPEGDDEGPLQCMVTTLDYDNYVGRIAVGRVHQGQVRSGQQVSICKADGTIAKGKAQQLFTYQGLSRINAEIATVGEIIAITGLTDINIGETISDPENPTSLPVMKIDEPTLQMTFQTNTSPFAGKEGEYITSRHLRARLYKELEKNVALRVSDTEDPDVFLVSGRGELHLSVLIETMRREGYELAVSKPQVIMHRDESGTLLEPIEDLIIDVPEEYMGVVMEKLGTRRAEMTNMNPSGSGQVRIEFTIPARGLIGYRTEFLTDTKGFGVMHHLFRGYEAHRGDIPGRSKGAAVAIEQGTATLYAMGYLQERVNFIIEPGTDVYVGMIVGENAREQDMEINVTKTKHLTNMRNSGSEGAISLKTPLRLSLEDALEWIGDDELVEVTPKSIRLRKKILDPHVRARMNKEKSMATKKRKVKKTASRELLAVFFCIKQSSQHLQFSAPNQQIPVQRHVSLL</sequence>
<dbReference type="GO" id="GO:0003924">
    <property type="term" value="F:GTPase activity"/>
    <property type="evidence" value="ECO:0007669"/>
    <property type="project" value="UniProtKB-UniRule"/>
</dbReference>
<dbReference type="GO" id="GO:0005829">
    <property type="term" value="C:cytosol"/>
    <property type="evidence" value="ECO:0007669"/>
    <property type="project" value="TreeGrafter"/>
</dbReference>
<dbReference type="CDD" id="cd03691">
    <property type="entry name" value="BipA_TypA_II"/>
    <property type="match status" value="1"/>
</dbReference>
<dbReference type="Proteomes" id="UP000366051">
    <property type="component" value="Chromosome"/>
</dbReference>
<dbReference type="FunFam" id="3.30.70.240:FF:000002">
    <property type="entry name" value="GTP-binding protein TypA"/>
    <property type="match status" value="1"/>
</dbReference>
<dbReference type="GO" id="GO:0005525">
    <property type="term" value="F:GTP binding"/>
    <property type="evidence" value="ECO:0007669"/>
    <property type="project" value="UniProtKB-UniRule"/>
</dbReference>
<dbReference type="AlphaFoldDB" id="A0A5Q2MVT0"/>
<dbReference type="NCBIfam" id="TIGR00231">
    <property type="entry name" value="small_GTP"/>
    <property type="match status" value="1"/>
</dbReference>
<dbReference type="GO" id="GO:0000027">
    <property type="term" value="P:ribosomal large subunit assembly"/>
    <property type="evidence" value="ECO:0007669"/>
    <property type="project" value="UniProtKB-UniRule"/>
</dbReference>
<keyword evidence="4" id="KW-0963">Cytoplasm</keyword>
<keyword evidence="2 4" id="KW-0342">GTP-binding</keyword>
<dbReference type="GO" id="GO:0043022">
    <property type="term" value="F:ribosome binding"/>
    <property type="evidence" value="ECO:0007669"/>
    <property type="project" value="UniProtKB-UniRule"/>
</dbReference>
<keyword evidence="4" id="KW-0690">Ribosome biogenesis</keyword>
<keyword evidence="7" id="KW-1185">Reference proteome</keyword>
<comment type="subunit">
    <text evidence="4">Monomer.</text>
</comment>
<dbReference type="CDD" id="cd16263">
    <property type="entry name" value="BipA_III"/>
    <property type="match status" value="1"/>
</dbReference>
<dbReference type="CDD" id="cd03710">
    <property type="entry name" value="BipA_TypA_C"/>
    <property type="match status" value="1"/>
</dbReference>
<dbReference type="InterPro" id="IPR006298">
    <property type="entry name" value="BipA"/>
</dbReference>
<protein>
    <recommendedName>
        <fullName evidence="4">Large ribosomal subunit assembly factor BipA</fullName>
        <ecNumber evidence="4">3.6.5.-</ecNumber>
    </recommendedName>
    <alternativeName>
        <fullName evidence="4">GTP-binding protein BipA</fullName>
    </alternativeName>
</protein>
<evidence type="ECO:0000256" key="3">
    <source>
        <dbReference type="ARBA" id="ARBA00048548"/>
    </source>
</evidence>
<dbReference type="InterPro" id="IPR005225">
    <property type="entry name" value="Small_GTP-bd"/>
</dbReference>
<dbReference type="Pfam" id="PF03144">
    <property type="entry name" value="GTP_EFTU_D2"/>
    <property type="match status" value="1"/>
</dbReference>
<dbReference type="Gene3D" id="3.30.70.240">
    <property type="match status" value="1"/>
</dbReference>
<reference evidence="7" key="1">
    <citation type="submission" date="2019-11" db="EMBL/GenBank/DDBJ databases">
        <title>Genome sequence of Heliorestis convoluta strain HH, an alkaliphilic and minimalistic phototrophic bacterium from a soda lake in Egypt.</title>
        <authorList>
            <person name="Dewey E.D."/>
            <person name="Stokes L.M."/>
            <person name="Burchell B.M."/>
            <person name="Shaffer K.N."/>
            <person name="Huntington A.M."/>
            <person name="Baker J.M."/>
            <person name="Nadendla S."/>
            <person name="Giglio M.G."/>
            <person name="Touchman J.W."/>
            <person name="Blankenship R.E."/>
            <person name="Madigan M.T."/>
            <person name="Sattley W.M."/>
        </authorList>
    </citation>
    <scope>NUCLEOTIDE SEQUENCE [LARGE SCALE GENOMIC DNA]</scope>
    <source>
        <strain evidence="7">HH</strain>
    </source>
</reference>
<comment type="subcellular location">
    <subcellularLocation>
        <location evidence="4">Cytoplasm</location>
    </subcellularLocation>
    <text evidence="4">Binds to ribosomes.</text>
</comment>
<dbReference type="InterPro" id="IPR031157">
    <property type="entry name" value="G_TR_CS"/>
</dbReference>
<dbReference type="Pfam" id="PF00009">
    <property type="entry name" value="GTP_EFTU"/>
    <property type="match status" value="1"/>
</dbReference>
<dbReference type="HAMAP" id="MF_00849">
    <property type="entry name" value="BipA"/>
    <property type="match status" value="1"/>
</dbReference>
<dbReference type="InterPro" id="IPR035651">
    <property type="entry name" value="BipA_V"/>
</dbReference>
<dbReference type="Pfam" id="PF21018">
    <property type="entry name" value="BipA_C"/>
    <property type="match status" value="1"/>
</dbReference>
<dbReference type="Pfam" id="PF00679">
    <property type="entry name" value="EFG_C"/>
    <property type="match status" value="1"/>
</dbReference>
<dbReference type="PROSITE" id="PS51722">
    <property type="entry name" value="G_TR_2"/>
    <property type="match status" value="1"/>
</dbReference>
<dbReference type="InterPro" id="IPR000640">
    <property type="entry name" value="EFG_V-like"/>
</dbReference>
<evidence type="ECO:0000313" key="6">
    <source>
        <dbReference type="EMBL" id="QGG46298.1"/>
    </source>
</evidence>
<dbReference type="PANTHER" id="PTHR42908">
    <property type="entry name" value="TRANSLATION ELONGATION FACTOR-RELATED"/>
    <property type="match status" value="1"/>
</dbReference>
<dbReference type="Gene3D" id="3.40.50.300">
    <property type="entry name" value="P-loop containing nucleotide triphosphate hydrolases"/>
    <property type="match status" value="1"/>
</dbReference>
<dbReference type="SUPFAM" id="SSF52540">
    <property type="entry name" value="P-loop containing nucleoside triphosphate hydrolases"/>
    <property type="match status" value="1"/>
</dbReference>
<dbReference type="InterPro" id="IPR048876">
    <property type="entry name" value="BipA_C"/>
</dbReference>
<dbReference type="Gene3D" id="2.40.30.10">
    <property type="entry name" value="Translation factors"/>
    <property type="match status" value="1"/>
</dbReference>
<feature type="domain" description="Tr-type G" evidence="5">
    <location>
        <begin position="4"/>
        <end position="199"/>
    </location>
</feature>
<dbReference type="InterPro" id="IPR004161">
    <property type="entry name" value="EFTu-like_2"/>
</dbReference>
<comment type="caution">
    <text evidence="4">Lacks conserved residue(s) required for the propagation of feature annotation.</text>
</comment>
<dbReference type="GO" id="GO:0000049">
    <property type="term" value="F:tRNA binding"/>
    <property type="evidence" value="ECO:0007669"/>
    <property type="project" value="UniProtKB-KW"/>
</dbReference>
<dbReference type="CDD" id="cd01891">
    <property type="entry name" value="TypA_BipA"/>
    <property type="match status" value="1"/>
</dbReference>
<dbReference type="GO" id="GO:0010467">
    <property type="term" value="P:gene expression"/>
    <property type="evidence" value="ECO:0007669"/>
    <property type="project" value="UniProtKB-ARBA"/>
</dbReference>
<evidence type="ECO:0000256" key="2">
    <source>
        <dbReference type="ARBA" id="ARBA00023134"/>
    </source>
</evidence>
<dbReference type="InterPro" id="IPR035647">
    <property type="entry name" value="EFG_III/V"/>
</dbReference>
<proteinExistence type="inferred from homology"/>
<dbReference type="PROSITE" id="PS00301">
    <property type="entry name" value="G_TR_1"/>
    <property type="match status" value="1"/>
</dbReference>
<dbReference type="InterPro" id="IPR047043">
    <property type="entry name" value="BipA_III"/>
</dbReference>
<keyword evidence="4" id="KW-0699">rRNA-binding</keyword>
<dbReference type="SMART" id="SM00838">
    <property type="entry name" value="EFG_C"/>
    <property type="match status" value="1"/>
</dbReference>
<dbReference type="SUPFAM" id="SSF54980">
    <property type="entry name" value="EF-G C-terminal domain-like"/>
    <property type="match status" value="2"/>
</dbReference>
<dbReference type="KEGG" id="hcv:FTV88_0119"/>
<evidence type="ECO:0000256" key="1">
    <source>
        <dbReference type="ARBA" id="ARBA00022741"/>
    </source>
</evidence>
<gene>
    <name evidence="4" type="primary">bipA</name>
    <name evidence="6" type="ORF">FTV88_0119</name>
</gene>
<comment type="function">
    <text evidence="4">A 50S ribosomal subunit assembly protein with GTPase activity, required for 50S subunit assembly at low temperatures, may also play a role in translation. Binds GTP and analogs. Binds the 70S ribosome between the 30S and 50S subunits, in a similar position as ribosome-bound EF-G; it contacts a number of ribosomal proteins, both rRNAs and the A-site tRNA.</text>
</comment>
<dbReference type="EMBL" id="CP045875">
    <property type="protein sequence ID" value="QGG46298.1"/>
    <property type="molecule type" value="Genomic_DNA"/>
</dbReference>
<dbReference type="InterPro" id="IPR047041">
    <property type="entry name" value="BipA_GTP-bd_dom"/>
</dbReference>
<comment type="catalytic activity">
    <reaction evidence="3 4">
        <text>GTP + H2O = GDP + phosphate + H(+)</text>
        <dbReference type="Rhea" id="RHEA:19669"/>
        <dbReference type="ChEBI" id="CHEBI:15377"/>
        <dbReference type="ChEBI" id="CHEBI:15378"/>
        <dbReference type="ChEBI" id="CHEBI:37565"/>
        <dbReference type="ChEBI" id="CHEBI:43474"/>
        <dbReference type="ChEBI" id="CHEBI:58189"/>
    </reaction>
</comment>
<organism evidence="6 7">
    <name type="scientific">Heliorestis convoluta</name>
    <dbReference type="NCBI Taxonomy" id="356322"/>
    <lineage>
        <taxon>Bacteria</taxon>
        <taxon>Bacillati</taxon>
        <taxon>Bacillota</taxon>
        <taxon>Clostridia</taxon>
        <taxon>Eubacteriales</taxon>
        <taxon>Heliobacteriaceae</taxon>
        <taxon>Heliorestis</taxon>
    </lineage>
</organism>
<dbReference type="InterPro" id="IPR000795">
    <property type="entry name" value="T_Tr_GTP-bd_dom"/>
</dbReference>
<evidence type="ECO:0000259" key="5">
    <source>
        <dbReference type="PROSITE" id="PS51722"/>
    </source>
</evidence>
<dbReference type="InterPro" id="IPR027417">
    <property type="entry name" value="P-loop_NTPase"/>
</dbReference>
<keyword evidence="4" id="KW-0694">RNA-binding</keyword>